<keyword evidence="7" id="KW-0472">Membrane</keyword>
<dbReference type="InterPro" id="IPR004089">
    <property type="entry name" value="MCPsignal_dom"/>
</dbReference>
<evidence type="ECO:0000313" key="14">
    <source>
        <dbReference type="Proteomes" id="UP000557193"/>
    </source>
</evidence>
<evidence type="ECO:0000256" key="11">
    <source>
        <dbReference type="SAM" id="MobiDB-lite"/>
    </source>
</evidence>
<evidence type="ECO:0000256" key="8">
    <source>
        <dbReference type="ARBA" id="ARBA00023224"/>
    </source>
</evidence>
<dbReference type="PANTHER" id="PTHR32089">
    <property type="entry name" value="METHYL-ACCEPTING CHEMOTAXIS PROTEIN MCPB"/>
    <property type="match status" value="1"/>
</dbReference>
<dbReference type="EMBL" id="JACHLL010000005">
    <property type="protein sequence ID" value="MBB6342715.1"/>
    <property type="molecule type" value="Genomic_DNA"/>
</dbReference>
<keyword evidence="2" id="KW-1003">Cell membrane</keyword>
<comment type="caution">
    <text evidence="13">The sequence shown here is derived from an EMBL/GenBank/DDBJ whole genome shotgun (WGS) entry which is preliminary data.</text>
</comment>
<dbReference type="GO" id="GO:0004888">
    <property type="term" value="F:transmembrane signaling receptor activity"/>
    <property type="evidence" value="ECO:0007669"/>
    <property type="project" value="InterPro"/>
</dbReference>
<dbReference type="Gene3D" id="1.10.287.950">
    <property type="entry name" value="Methyl-accepting chemotaxis protein"/>
    <property type="match status" value="1"/>
</dbReference>
<evidence type="ECO:0000313" key="13">
    <source>
        <dbReference type="EMBL" id="MBB6342715.1"/>
    </source>
</evidence>
<dbReference type="PANTHER" id="PTHR32089:SF120">
    <property type="entry name" value="METHYL-ACCEPTING CHEMOTAXIS PROTEIN TLPQ"/>
    <property type="match status" value="1"/>
</dbReference>
<sequence length="389" mass="41761">MQGSTAPKPFTAPRLLLQALPWLLAALLLWLQLPAWLAVGLGLLGSAGLLFWLIPNEIAPTTEVGQVAFLPATELNPAAEALKDHGQTLDTEIGKVEGLLASAISEISHAFHGLSRNIESQHALAASLIERYSHDSDMPGNQIGSFQAFVETTQSTLTVFVEATVETSRISIELVELMERITQKIGLILQSTADMDAIAKQTNLLALNAAIEAARAGEAGRGFAVVADEVRALSNRSTLFSEAIRGHVNAVYDDLKSADASVSQLAARDMSFALASKKQVENMLGSLDGLNGHTLDVITELDQLSHDVGHTVNRAITALQFQDMSSQLLGLMRKHCQQLVQFARALGALSPGNSELQLQQLREATDELKHQPHNPVAQSSMAAGDIDLF</sequence>
<dbReference type="PRINTS" id="PR00260">
    <property type="entry name" value="CHEMTRNSDUCR"/>
</dbReference>
<evidence type="ECO:0000256" key="4">
    <source>
        <dbReference type="ARBA" id="ARBA00022500"/>
    </source>
</evidence>
<dbReference type="SUPFAM" id="SSF58104">
    <property type="entry name" value="Methyl-accepting chemotaxis protein (MCP) signaling domain"/>
    <property type="match status" value="1"/>
</dbReference>
<comment type="subcellular location">
    <subcellularLocation>
        <location evidence="1">Cell membrane</location>
    </subcellularLocation>
</comment>
<keyword evidence="14" id="KW-1185">Reference proteome</keyword>
<dbReference type="GO" id="GO:0007165">
    <property type="term" value="P:signal transduction"/>
    <property type="evidence" value="ECO:0007669"/>
    <property type="project" value="UniProtKB-KW"/>
</dbReference>
<keyword evidence="3" id="KW-0488">Methylation</keyword>
<feature type="region of interest" description="Disordered" evidence="11">
    <location>
        <begin position="370"/>
        <end position="389"/>
    </location>
</feature>
<dbReference type="PROSITE" id="PS50111">
    <property type="entry name" value="CHEMOTAXIS_TRANSDUC_2"/>
    <property type="match status" value="1"/>
</dbReference>
<dbReference type="SMART" id="SM00283">
    <property type="entry name" value="MA"/>
    <property type="match status" value="1"/>
</dbReference>
<keyword evidence="5" id="KW-0812">Transmembrane</keyword>
<dbReference type="Proteomes" id="UP000557193">
    <property type="component" value="Unassembled WGS sequence"/>
</dbReference>
<dbReference type="GO" id="GO:0006935">
    <property type="term" value="P:chemotaxis"/>
    <property type="evidence" value="ECO:0007669"/>
    <property type="project" value="UniProtKB-KW"/>
</dbReference>
<keyword evidence="8 10" id="KW-0807">Transducer</keyword>
<dbReference type="InterPro" id="IPR004090">
    <property type="entry name" value="Chemotax_Me-accpt_rcpt"/>
</dbReference>
<reference evidence="13 14" key="1">
    <citation type="submission" date="2020-08" db="EMBL/GenBank/DDBJ databases">
        <title>Functional genomics of gut bacteria from endangered species of beetles.</title>
        <authorList>
            <person name="Carlos-Shanley C."/>
        </authorList>
    </citation>
    <scope>NUCLEOTIDE SEQUENCE [LARGE SCALE GENOMIC DNA]</scope>
    <source>
        <strain evidence="13 14">S00202</strain>
    </source>
</reference>
<evidence type="ECO:0000256" key="2">
    <source>
        <dbReference type="ARBA" id="ARBA00022475"/>
    </source>
</evidence>
<keyword evidence="6" id="KW-1133">Transmembrane helix</keyword>
<organism evidence="13 14">
    <name type="scientific">Pseudomonas fluvialis</name>
    <dbReference type="NCBI Taxonomy" id="1793966"/>
    <lineage>
        <taxon>Bacteria</taxon>
        <taxon>Pseudomonadati</taxon>
        <taxon>Pseudomonadota</taxon>
        <taxon>Gammaproteobacteria</taxon>
        <taxon>Pseudomonadales</taxon>
        <taxon>Pseudomonadaceae</taxon>
        <taxon>Pseudomonas</taxon>
    </lineage>
</organism>
<evidence type="ECO:0000256" key="10">
    <source>
        <dbReference type="PROSITE-ProRule" id="PRU00284"/>
    </source>
</evidence>
<dbReference type="AlphaFoldDB" id="A0A7X0BTU2"/>
<evidence type="ECO:0000256" key="7">
    <source>
        <dbReference type="ARBA" id="ARBA00023136"/>
    </source>
</evidence>
<keyword evidence="4" id="KW-0145">Chemotaxis</keyword>
<name>A0A7X0BTU2_9PSED</name>
<dbReference type="Pfam" id="PF00015">
    <property type="entry name" value="MCPsignal"/>
    <property type="match status" value="1"/>
</dbReference>
<evidence type="ECO:0000256" key="5">
    <source>
        <dbReference type="ARBA" id="ARBA00022692"/>
    </source>
</evidence>
<protein>
    <submittedName>
        <fullName evidence="13">Methyl-accepting chemotaxis protein</fullName>
    </submittedName>
</protein>
<accession>A0A7X0BTU2</accession>
<feature type="domain" description="Methyl-accepting transducer" evidence="12">
    <location>
        <begin position="173"/>
        <end position="264"/>
    </location>
</feature>
<evidence type="ECO:0000256" key="1">
    <source>
        <dbReference type="ARBA" id="ARBA00004236"/>
    </source>
</evidence>
<evidence type="ECO:0000256" key="3">
    <source>
        <dbReference type="ARBA" id="ARBA00022481"/>
    </source>
</evidence>
<comment type="similarity">
    <text evidence="9">Belongs to the methyl-accepting chemotaxis (MCP) protein family.</text>
</comment>
<evidence type="ECO:0000256" key="6">
    <source>
        <dbReference type="ARBA" id="ARBA00022989"/>
    </source>
</evidence>
<evidence type="ECO:0000256" key="9">
    <source>
        <dbReference type="ARBA" id="ARBA00029447"/>
    </source>
</evidence>
<evidence type="ECO:0000259" key="12">
    <source>
        <dbReference type="PROSITE" id="PS50111"/>
    </source>
</evidence>
<proteinExistence type="inferred from homology"/>
<dbReference type="GO" id="GO:0005886">
    <property type="term" value="C:plasma membrane"/>
    <property type="evidence" value="ECO:0007669"/>
    <property type="project" value="UniProtKB-SubCell"/>
</dbReference>
<gene>
    <name evidence="13" type="ORF">HNP49_002897</name>
</gene>